<dbReference type="KEGG" id="tcy:Thicy_1614"/>
<evidence type="ECO:0000256" key="6">
    <source>
        <dbReference type="SAM" id="Phobius"/>
    </source>
</evidence>
<dbReference type="AlphaFoldDB" id="F6DBG9"/>
<evidence type="ECO:0000256" key="4">
    <source>
        <dbReference type="ARBA" id="ARBA00022989"/>
    </source>
</evidence>
<dbReference type="Proteomes" id="UP000009232">
    <property type="component" value="Chromosome"/>
</dbReference>
<evidence type="ECO:0000256" key="3">
    <source>
        <dbReference type="ARBA" id="ARBA00022692"/>
    </source>
</evidence>
<feature type="transmembrane region" description="Helical" evidence="6">
    <location>
        <begin position="9"/>
        <end position="26"/>
    </location>
</feature>
<accession>F6DBG9</accession>
<reference evidence="7 8" key="1">
    <citation type="submission" date="2011-05" db="EMBL/GenBank/DDBJ databases">
        <title>Complete sequence of Thioalkalimicrobium cyclicum ALM1.</title>
        <authorList>
            <consortium name="US DOE Joint Genome Institute"/>
            <person name="Lucas S."/>
            <person name="Han J."/>
            <person name="Lapidus A."/>
            <person name="Cheng J.-F."/>
            <person name="Goodwin L."/>
            <person name="Pitluck S."/>
            <person name="Peters L."/>
            <person name="Mikhailova N."/>
            <person name="Davenport K."/>
            <person name="Han C."/>
            <person name="Tapia R."/>
            <person name="Land M."/>
            <person name="Hauser L."/>
            <person name="Kyrpides N."/>
            <person name="Ivanova N."/>
            <person name="Pagani I."/>
            <person name="Kappler U."/>
            <person name="Woyke T."/>
        </authorList>
    </citation>
    <scope>NUCLEOTIDE SEQUENCE [LARGE SCALE GENOMIC DNA]</scope>
    <source>
        <strain evidence="8">DSM 14477 / JCM 11371 / ALM1</strain>
    </source>
</reference>
<evidence type="ECO:0000313" key="8">
    <source>
        <dbReference type="Proteomes" id="UP000009232"/>
    </source>
</evidence>
<keyword evidence="3 6" id="KW-0812">Transmembrane</keyword>
<dbReference type="HOGENOM" id="CLU_2048650_0_0_6"/>
<evidence type="ECO:0000256" key="1">
    <source>
        <dbReference type="ARBA" id="ARBA00004651"/>
    </source>
</evidence>
<evidence type="ECO:0000256" key="5">
    <source>
        <dbReference type="ARBA" id="ARBA00023136"/>
    </source>
</evidence>
<dbReference type="OrthoDB" id="5616142at2"/>
<evidence type="ECO:0008006" key="9">
    <source>
        <dbReference type="Google" id="ProtNLM"/>
    </source>
</evidence>
<proteinExistence type="predicted"/>
<feature type="transmembrane region" description="Helical" evidence="6">
    <location>
        <begin position="32"/>
        <end position="54"/>
    </location>
</feature>
<dbReference type="STRING" id="717773.Thicy_1614"/>
<gene>
    <name evidence="7" type="ordered locus">Thicy_1614</name>
</gene>
<name>F6DBG9_THICA</name>
<dbReference type="eggNOG" id="ENOG5033I02">
    <property type="taxonomic scope" value="Bacteria"/>
</dbReference>
<comment type="subcellular location">
    <subcellularLocation>
        <location evidence="1">Cell membrane</location>
        <topology evidence="1">Multi-pass membrane protein</topology>
    </subcellularLocation>
</comment>
<feature type="transmembrane region" description="Helical" evidence="6">
    <location>
        <begin position="94"/>
        <end position="114"/>
    </location>
</feature>
<evidence type="ECO:0000313" key="7">
    <source>
        <dbReference type="EMBL" id="AEG32371.1"/>
    </source>
</evidence>
<feature type="transmembrane region" description="Helical" evidence="6">
    <location>
        <begin position="66"/>
        <end position="88"/>
    </location>
</feature>
<keyword evidence="2" id="KW-1003">Cell membrane</keyword>
<dbReference type="Pfam" id="PF03899">
    <property type="entry name" value="ATP-synt_I"/>
    <property type="match status" value="1"/>
</dbReference>
<dbReference type="EMBL" id="CP002776">
    <property type="protein sequence ID" value="AEG32371.1"/>
    <property type="molecule type" value="Genomic_DNA"/>
</dbReference>
<keyword evidence="5 6" id="KW-0472">Membrane</keyword>
<keyword evidence="4 6" id="KW-1133">Transmembrane helix</keyword>
<organism evidence="7 8">
    <name type="scientific">Thiomicrospira cyclica (strain DSM 14477 / JCM 11371 / ALM1)</name>
    <name type="common">Thioalkalimicrobium cyclicum</name>
    <dbReference type="NCBI Taxonomy" id="717773"/>
    <lineage>
        <taxon>Bacteria</taxon>
        <taxon>Pseudomonadati</taxon>
        <taxon>Pseudomonadota</taxon>
        <taxon>Gammaproteobacteria</taxon>
        <taxon>Thiotrichales</taxon>
        <taxon>Piscirickettsiaceae</taxon>
        <taxon>Thiomicrospira</taxon>
    </lineage>
</organism>
<dbReference type="GO" id="GO:0005886">
    <property type="term" value="C:plasma membrane"/>
    <property type="evidence" value="ECO:0007669"/>
    <property type="project" value="UniProtKB-SubCell"/>
</dbReference>
<dbReference type="InterPro" id="IPR005598">
    <property type="entry name" value="ATP_synth_I"/>
</dbReference>
<keyword evidence="8" id="KW-1185">Reference proteome</keyword>
<sequence length="120" mass="13081">MANGSQKSLLIQLGIGVVVVLIFAFWDQAGSAIYGMLIGLANVLMLTTTFRIANKRSETDPKIGMLVLYMSAVIRFVLLAALFIIGLALFKFEALPVVITFIAMTIGQIFNLAGKRRLTD</sequence>
<protein>
    <recommendedName>
        <fullName evidence="9">ATP synthase I chain</fullName>
    </recommendedName>
</protein>
<evidence type="ECO:0000256" key="2">
    <source>
        <dbReference type="ARBA" id="ARBA00022475"/>
    </source>
</evidence>